<dbReference type="GO" id="GO:0006915">
    <property type="term" value="P:apoptotic process"/>
    <property type="evidence" value="ECO:0007669"/>
    <property type="project" value="UniProtKB-KW"/>
</dbReference>
<evidence type="ECO:0000256" key="9">
    <source>
        <dbReference type="ARBA" id="ARBA00022801"/>
    </source>
</evidence>
<dbReference type="Proteomes" id="UP000694556">
    <property type="component" value="Chromosome 26"/>
</dbReference>
<dbReference type="Pfam" id="PF03061">
    <property type="entry name" value="4HBT"/>
    <property type="match status" value="1"/>
</dbReference>
<reference evidence="29" key="3">
    <citation type="submission" date="2025-09" db="UniProtKB">
        <authorList>
            <consortium name="Ensembl"/>
        </authorList>
    </citation>
    <scope>IDENTIFICATION</scope>
</reference>
<dbReference type="GO" id="GO:0016787">
    <property type="term" value="F:hydrolase activity"/>
    <property type="evidence" value="ECO:0007669"/>
    <property type="project" value="UniProtKB-KW"/>
</dbReference>
<dbReference type="PANTHER" id="PTHR12418:SF19">
    <property type="entry name" value="ACYL-COENZYME A THIOESTERASE THEM4"/>
    <property type="match status" value="1"/>
</dbReference>
<evidence type="ECO:0000256" key="15">
    <source>
        <dbReference type="ARBA" id="ARBA00023273"/>
    </source>
</evidence>
<keyword evidence="8" id="KW-0999">Mitochondrion inner membrane</keyword>
<organism evidence="29 30">
    <name type="scientific">Cairina moschata</name>
    <name type="common">Muscovy duck</name>
    <dbReference type="NCBI Taxonomy" id="8855"/>
    <lineage>
        <taxon>Eukaryota</taxon>
        <taxon>Metazoa</taxon>
        <taxon>Chordata</taxon>
        <taxon>Craniata</taxon>
        <taxon>Vertebrata</taxon>
        <taxon>Euteleostomi</taxon>
        <taxon>Archelosauria</taxon>
        <taxon>Archosauria</taxon>
        <taxon>Dinosauria</taxon>
        <taxon>Saurischia</taxon>
        <taxon>Theropoda</taxon>
        <taxon>Coelurosauria</taxon>
        <taxon>Aves</taxon>
        <taxon>Neognathae</taxon>
        <taxon>Galloanserae</taxon>
        <taxon>Anseriformes</taxon>
        <taxon>Anatidae</taxon>
        <taxon>Anatinae</taxon>
        <taxon>Cairina</taxon>
    </lineage>
</organism>
<evidence type="ECO:0000256" key="27">
    <source>
        <dbReference type="SAM" id="MobiDB-lite"/>
    </source>
</evidence>
<sequence>MARGAGPGGRRVRRSRGAAGAAGGGGAGAAEGHGVRGHRARCSGRAAPQDLAVPNGSWGAAMREHYERLLRGTADGSWRRVPSYRNVLDHFPGDTRAGGVAVGQGTGTRLFLRNLDTEGAGFEYVTFLHSAGGRALCLCQLGPYLEGPPGFTHGGAIASIIDTTLGTCALDTAGGVMTAQLSIDFLAPVPLGSVVLVDGQLCVQVGAVGWVLWCARTGGVCKRLQEVGAWGAAVCACKLEEPARVSVSVQCTGSACVCAAVEDRGGGVCASCWSKERAKVLWGVCKRVGL</sequence>
<feature type="domain" description="Thioesterase" evidence="28">
    <location>
        <begin position="150"/>
        <end position="200"/>
    </location>
</feature>
<evidence type="ECO:0000256" key="10">
    <source>
        <dbReference type="ARBA" id="ARBA00022832"/>
    </source>
</evidence>
<evidence type="ECO:0000256" key="25">
    <source>
        <dbReference type="ARBA" id="ARBA00048074"/>
    </source>
</evidence>
<dbReference type="Ensembl" id="ENSCMMT00000026094.1">
    <property type="protein sequence ID" value="ENSCMMP00000023833.1"/>
    <property type="gene ID" value="ENSCMMG00000014852.1"/>
</dbReference>
<keyword evidence="6" id="KW-0963">Cytoplasm</keyword>
<feature type="region of interest" description="Disordered" evidence="27">
    <location>
        <begin position="1"/>
        <end position="48"/>
    </location>
</feature>
<dbReference type="GO" id="GO:0005743">
    <property type="term" value="C:mitochondrial inner membrane"/>
    <property type="evidence" value="ECO:0007669"/>
    <property type="project" value="UniProtKB-SubCell"/>
</dbReference>
<evidence type="ECO:0000256" key="11">
    <source>
        <dbReference type="ARBA" id="ARBA00022946"/>
    </source>
</evidence>
<proteinExistence type="inferred from homology"/>
<dbReference type="AlphaFoldDB" id="A0A8C3GP22"/>
<evidence type="ECO:0000256" key="21">
    <source>
        <dbReference type="ARBA" id="ARBA00043210"/>
    </source>
</evidence>
<comment type="catalytic activity">
    <reaction evidence="25">
        <text>dodecanoyl-CoA + H2O = dodecanoate + CoA + H(+)</text>
        <dbReference type="Rhea" id="RHEA:30135"/>
        <dbReference type="ChEBI" id="CHEBI:15377"/>
        <dbReference type="ChEBI" id="CHEBI:15378"/>
        <dbReference type="ChEBI" id="CHEBI:18262"/>
        <dbReference type="ChEBI" id="CHEBI:57287"/>
        <dbReference type="ChEBI" id="CHEBI:57375"/>
    </reaction>
    <physiologicalReaction direction="left-to-right" evidence="25">
        <dbReference type="Rhea" id="RHEA:30136"/>
    </physiologicalReaction>
</comment>
<evidence type="ECO:0000256" key="8">
    <source>
        <dbReference type="ARBA" id="ARBA00022792"/>
    </source>
</evidence>
<dbReference type="EC" id="3.1.2.2" evidence="19"/>
<evidence type="ECO:0000256" key="1">
    <source>
        <dbReference type="ARBA" id="ARBA00004496"/>
    </source>
</evidence>
<reference evidence="29" key="2">
    <citation type="submission" date="2025-08" db="UniProtKB">
        <authorList>
            <consortium name="Ensembl"/>
        </authorList>
    </citation>
    <scope>IDENTIFICATION</scope>
</reference>
<evidence type="ECO:0000256" key="23">
    <source>
        <dbReference type="ARBA" id="ARBA00047734"/>
    </source>
</evidence>
<evidence type="ECO:0000256" key="22">
    <source>
        <dbReference type="ARBA" id="ARBA00047588"/>
    </source>
</evidence>
<evidence type="ECO:0000256" key="18">
    <source>
        <dbReference type="ARBA" id="ARBA00038456"/>
    </source>
</evidence>
<comment type="catalytic activity">
    <reaction evidence="17">
        <text>(9Z)-octadecenoyl-CoA + H2O = (9Z)-octadecenoate + CoA + H(+)</text>
        <dbReference type="Rhea" id="RHEA:40139"/>
        <dbReference type="ChEBI" id="CHEBI:15377"/>
        <dbReference type="ChEBI" id="CHEBI:15378"/>
        <dbReference type="ChEBI" id="CHEBI:30823"/>
        <dbReference type="ChEBI" id="CHEBI:57287"/>
        <dbReference type="ChEBI" id="CHEBI:57387"/>
    </reaction>
    <physiologicalReaction direction="left-to-right" evidence="17">
        <dbReference type="Rhea" id="RHEA:40140"/>
    </physiologicalReaction>
</comment>
<comment type="catalytic activity">
    <reaction evidence="23">
        <text>hexadecanoyl-CoA + H2O = hexadecanoate + CoA + H(+)</text>
        <dbReference type="Rhea" id="RHEA:16645"/>
        <dbReference type="ChEBI" id="CHEBI:7896"/>
        <dbReference type="ChEBI" id="CHEBI:15377"/>
        <dbReference type="ChEBI" id="CHEBI:15378"/>
        <dbReference type="ChEBI" id="CHEBI:57287"/>
        <dbReference type="ChEBI" id="CHEBI:57379"/>
        <dbReference type="EC" id="3.1.2.2"/>
    </reaction>
    <physiologicalReaction direction="left-to-right" evidence="23">
        <dbReference type="Rhea" id="RHEA:16646"/>
    </physiologicalReaction>
</comment>
<evidence type="ECO:0000256" key="5">
    <source>
        <dbReference type="ARBA" id="ARBA00022475"/>
    </source>
</evidence>
<evidence type="ECO:0000256" key="7">
    <source>
        <dbReference type="ARBA" id="ARBA00022703"/>
    </source>
</evidence>
<dbReference type="PANTHER" id="PTHR12418">
    <property type="entry name" value="ACYL-COENZYME A THIOESTERASE THEM4"/>
    <property type="match status" value="1"/>
</dbReference>
<evidence type="ECO:0000313" key="29">
    <source>
        <dbReference type="Ensembl" id="ENSCMMP00000023833.1"/>
    </source>
</evidence>
<dbReference type="SUPFAM" id="SSF54637">
    <property type="entry name" value="Thioesterase/thiol ester dehydrase-isomerase"/>
    <property type="match status" value="1"/>
</dbReference>
<evidence type="ECO:0000256" key="14">
    <source>
        <dbReference type="ARBA" id="ARBA00023136"/>
    </source>
</evidence>
<keyword evidence="30" id="KW-1185">Reference proteome</keyword>
<comment type="catalytic activity">
    <reaction evidence="22">
        <text>octanoyl-CoA + H2O = octanoate + CoA + H(+)</text>
        <dbReference type="Rhea" id="RHEA:30143"/>
        <dbReference type="ChEBI" id="CHEBI:15377"/>
        <dbReference type="ChEBI" id="CHEBI:15378"/>
        <dbReference type="ChEBI" id="CHEBI:25646"/>
        <dbReference type="ChEBI" id="CHEBI:57287"/>
        <dbReference type="ChEBI" id="CHEBI:57386"/>
    </reaction>
    <physiologicalReaction direction="left-to-right" evidence="22">
        <dbReference type="Rhea" id="RHEA:30144"/>
    </physiologicalReaction>
</comment>
<keyword evidence="7" id="KW-0053">Apoptosis</keyword>
<reference evidence="29" key="1">
    <citation type="submission" date="2018-09" db="EMBL/GenBank/DDBJ databases">
        <title>Common duck and Muscovy duck high density SNP chip.</title>
        <authorList>
            <person name="Vignal A."/>
            <person name="Thebault N."/>
            <person name="Warren W.C."/>
        </authorList>
    </citation>
    <scope>NUCLEOTIDE SEQUENCE [LARGE SCALE GENOMIC DNA]</scope>
</reference>
<evidence type="ECO:0000256" key="4">
    <source>
        <dbReference type="ARBA" id="ARBA00004637"/>
    </source>
</evidence>
<dbReference type="CDD" id="cd03443">
    <property type="entry name" value="PaaI_thioesterase"/>
    <property type="match status" value="1"/>
</dbReference>
<comment type="catalytic activity">
    <reaction evidence="16">
        <text>(5Z,8Z,11Z,14Z)-eicosatetraenoyl-CoA + H2O = (5Z,8Z,11Z,14Z)-eicosatetraenoate + CoA + H(+)</text>
        <dbReference type="Rhea" id="RHEA:40151"/>
        <dbReference type="ChEBI" id="CHEBI:15377"/>
        <dbReference type="ChEBI" id="CHEBI:15378"/>
        <dbReference type="ChEBI" id="CHEBI:32395"/>
        <dbReference type="ChEBI" id="CHEBI:57287"/>
        <dbReference type="ChEBI" id="CHEBI:57368"/>
    </reaction>
    <physiologicalReaction direction="left-to-right" evidence="16">
        <dbReference type="Rhea" id="RHEA:40152"/>
    </physiologicalReaction>
</comment>
<comment type="catalytic activity">
    <reaction evidence="24">
        <text>decanoyl-CoA + H2O = decanoate + CoA + H(+)</text>
        <dbReference type="Rhea" id="RHEA:40059"/>
        <dbReference type="ChEBI" id="CHEBI:15377"/>
        <dbReference type="ChEBI" id="CHEBI:15378"/>
        <dbReference type="ChEBI" id="CHEBI:27689"/>
        <dbReference type="ChEBI" id="CHEBI:57287"/>
        <dbReference type="ChEBI" id="CHEBI:61430"/>
    </reaction>
    <physiologicalReaction direction="left-to-right" evidence="24">
        <dbReference type="Rhea" id="RHEA:40060"/>
    </physiologicalReaction>
</comment>
<accession>A0A8C3GP22</accession>
<evidence type="ECO:0000256" key="16">
    <source>
        <dbReference type="ARBA" id="ARBA00035852"/>
    </source>
</evidence>
<comment type="subcellular location">
    <subcellularLocation>
        <location evidence="3">Cell projection</location>
        <location evidence="3">Ruffle membrane</location>
    </subcellularLocation>
    <subcellularLocation>
        <location evidence="1">Cytoplasm</location>
    </subcellularLocation>
    <subcellularLocation>
        <location evidence="4">Mitochondrion inner membrane</location>
        <topology evidence="4">Peripheral membrane protein</topology>
    </subcellularLocation>
    <subcellularLocation>
        <location evidence="2">Mitochondrion intermembrane space</location>
    </subcellularLocation>
</comment>
<keyword evidence="5" id="KW-1003">Cell membrane</keyword>
<evidence type="ECO:0000256" key="3">
    <source>
        <dbReference type="ARBA" id="ARBA00004632"/>
    </source>
</evidence>
<evidence type="ECO:0000259" key="28">
    <source>
        <dbReference type="Pfam" id="PF03061"/>
    </source>
</evidence>
<dbReference type="InterPro" id="IPR029069">
    <property type="entry name" value="HotDog_dom_sf"/>
</dbReference>
<dbReference type="GO" id="GO:0005758">
    <property type="term" value="C:mitochondrial intermembrane space"/>
    <property type="evidence" value="ECO:0007669"/>
    <property type="project" value="UniProtKB-SubCell"/>
</dbReference>
<keyword evidence="10" id="KW-0276">Fatty acid metabolism</keyword>
<evidence type="ECO:0000256" key="12">
    <source>
        <dbReference type="ARBA" id="ARBA00023098"/>
    </source>
</evidence>
<evidence type="ECO:0000256" key="20">
    <source>
        <dbReference type="ARBA" id="ARBA00040123"/>
    </source>
</evidence>
<keyword evidence="15" id="KW-0966">Cell projection</keyword>
<feature type="compositionally biased region" description="Gly residues" evidence="27">
    <location>
        <begin position="20"/>
        <end position="31"/>
    </location>
</feature>
<evidence type="ECO:0000256" key="26">
    <source>
        <dbReference type="ARBA" id="ARBA00048180"/>
    </source>
</evidence>
<protein>
    <recommendedName>
        <fullName evidence="20">Acyl-coenzyme A thioesterase THEM4</fullName>
        <ecNumber evidence="19">3.1.2.2</ecNumber>
    </recommendedName>
    <alternativeName>
        <fullName evidence="21">Thioesterase superfamily member 4</fullName>
    </alternativeName>
</protein>
<comment type="similarity">
    <text evidence="18">Belongs to the THEM4/THEM5 thioesterase family.</text>
</comment>
<evidence type="ECO:0000313" key="30">
    <source>
        <dbReference type="Proteomes" id="UP000694556"/>
    </source>
</evidence>
<dbReference type="GO" id="GO:0006631">
    <property type="term" value="P:fatty acid metabolic process"/>
    <property type="evidence" value="ECO:0007669"/>
    <property type="project" value="UniProtKB-KW"/>
</dbReference>
<dbReference type="InterPro" id="IPR052365">
    <property type="entry name" value="THEM4/THEM5_acyl-CoA_thioest"/>
</dbReference>
<keyword evidence="14" id="KW-0472">Membrane</keyword>
<evidence type="ECO:0000256" key="2">
    <source>
        <dbReference type="ARBA" id="ARBA00004569"/>
    </source>
</evidence>
<name>A0A8C3GP22_CAIMO</name>
<dbReference type="GO" id="GO:0032587">
    <property type="term" value="C:ruffle membrane"/>
    <property type="evidence" value="ECO:0007669"/>
    <property type="project" value="UniProtKB-SubCell"/>
</dbReference>
<evidence type="ECO:0000256" key="6">
    <source>
        <dbReference type="ARBA" id="ARBA00022490"/>
    </source>
</evidence>
<evidence type="ECO:0000256" key="13">
    <source>
        <dbReference type="ARBA" id="ARBA00023128"/>
    </source>
</evidence>
<keyword evidence="9" id="KW-0378">Hydrolase</keyword>
<keyword evidence="11" id="KW-0809">Transit peptide</keyword>
<evidence type="ECO:0000256" key="24">
    <source>
        <dbReference type="ARBA" id="ARBA00047969"/>
    </source>
</evidence>
<dbReference type="InterPro" id="IPR006683">
    <property type="entry name" value="Thioestr_dom"/>
</dbReference>
<keyword evidence="13" id="KW-0496">Mitochondrion</keyword>
<dbReference type="Gene3D" id="3.10.129.10">
    <property type="entry name" value="Hotdog Thioesterase"/>
    <property type="match status" value="1"/>
</dbReference>
<keyword evidence="12" id="KW-0443">Lipid metabolism</keyword>
<evidence type="ECO:0000256" key="17">
    <source>
        <dbReference type="ARBA" id="ARBA00037002"/>
    </source>
</evidence>
<evidence type="ECO:0000256" key="19">
    <source>
        <dbReference type="ARBA" id="ARBA00038848"/>
    </source>
</evidence>
<comment type="catalytic activity">
    <reaction evidence="26">
        <text>tetradecanoyl-CoA + H2O = tetradecanoate + CoA + H(+)</text>
        <dbReference type="Rhea" id="RHEA:40119"/>
        <dbReference type="ChEBI" id="CHEBI:15377"/>
        <dbReference type="ChEBI" id="CHEBI:15378"/>
        <dbReference type="ChEBI" id="CHEBI:30807"/>
        <dbReference type="ChEBI" id="CHEBI:57287"/>
        <dbReference type="ChEBI" id="CHEBI:57385"/>
    </reaction>
    <physiologicalReaction direction="left-to-right" evidence="26">
        <dbReference type="Rhea" id="RHEA:40120"/>
    </physiologicalReaction>
</comment>